<dbReference type="NCBIfam" id="NF011524">
    <property type="entry name" value="PRK14963.1"/>
    <property type="match status" value="1"/>
</dbReference>
<evidence type="ECO:0000256" key="4">
    <source>
        <dbReference type="ARBA" id="ARBA00022833"/>
    </source>
</evidence>
<evidence type="ECO:0000256" key="6">
    <source>
        <dbReference type="ARBA" id="ARBA00022932"/>
    </source>
</evidence>
<dbReference type="Gene3D" id="3.40.50.300">
    <property type="entry name" value="P-loop containing nucleotide triphosphate hydrolases"/>
    <property type="match status" value="1"/>
</dbReference>
<dbReference type="FunFam" id="1.10.8.60:FF:000013">
    <property type="entry name" value="DNA polymerase III subunit gamma/tau"/>
    <property type="match status" value="1"/>
</dbReference>
<keyword evidence="3 8" id="KW-0547">Nucleotide-binding</keyword>
<dbReference type="CDD" id="cd18137">
    <property type="entry name" value="HLD_clamp_pol_III_gamma_tau"/>
    <property type="match status" value="1"/>
</dbReference>
<dbReference type="NCBIfam" id="TIGR00678">
    <property type="entry name" value="holB"/>
    <property type="match status" value="1"/>
</dbReference>
<dbReference type="GO" id="GO:0009360">
    <property type="term" value="C:DNA polymerase III complex"/>
    <property type="evidence" value="ECO:0007669"/>
    <property type="project" value="InterPro"/>
</dbReference>
<evidence type="ECO:0000256" key="5">
    <source>
        <dbReference type="ARBA" id="ARBA00022840"/>
    </source>
</evidence>
<dbReference type="Pfam" id="PF22608">
    <property type="entry name" value="DNAX_ATPase_lid"/>
    <property type="match status" value="1"/>
</dbReference>
<keyword evidence="12" id="KW-1185">Reference proteome</keyword>
<dbReference type="InterPro" id="IPR048448">
    <property type="entry name" value="DnaX-like_C"/>
</dbReference>
<evidence type="ECO:0000259" key="10">
    <source>
        <dbReference type="SMART" id="SM00382"/>
    </source>
</evidence>
<dbReference type="PANTHER" id="PTHR11669:SF0">
    <property type="entry name" value="PROTEIN STICHEL-LIKE 2"/>
    <property type="match status" value="1"/>
</dbReference>
<comment type="similarity">
    <text evidence="1 8">Belongs to the DnaX/STICHEL family.</text>
</comment>
<feature type="domain" description="AAA+ ATPase" evidence="10">
    <location>
        <begin position="35"/>
        <end position="182"/>
    </location>
</feature>
<dbReference type="GO" id="GO:0006261">
    <property type="term" value="P:DNA-templated DNA replication"/>
    <property type="evidence" value="ECO:0007669"/>
    <property type="project" value="TreeGrafter"/>
</dbReference>
<keyword evidence="8 11" id="KW-0808">Transferase</keyword>
<dbReference type="PRINTS" id="PR00300">
    <property type="entry name" value="CLPPROTEASEA"/>
</dbReference>
<evidence type="ECO:0000256" key="2">
    <source>
        <dbReference type="ARBA" id="ARBA00022723"/>
    </source>
</evidence>
<dbReference type="InterPro" id="IPR012763">
    <property type="entry name" value="DNA_pol_III_sug/sutau_N"/>
</dbReference>
<feature type="region of interest" description="Disordered" evidence="9">
    <location>
        <begin position="508"/>
        <end position="547"/>
    </location>
</feature>
<evidence type="ECO:0000256" key="1">
    <source>
        <dbReference type="ARBA" id="ARBA00006360"/>
    </source>
</evidence>
<dbReference type="GO" id="GO:0003887">
    <property type="term" value="F:DNA-directed DNA polymerase activity"/>
    <property type="evidence" value="ECO:0007669"/>
    <property type="project" value="UniProtKB-KW"/>
</dbReference>
<sequence length="744" mass="78006">MSAIYQKSRPLHWEEVVGQEHVRDVLTAALARGRVGHAYLFSGPRGVGKTTTARLIAMTVNCEGSGTKPCGVCASCQLIISGAHPDVVEIDAASNNSVDDVRDLREKVALSSMRGGRKVYILDEAHMMSRGAFNALLKTLEEPPEHVLFILATTEPEKILPTILSRCQHYRFRRLSDAEIASKLERICAREGVAFESPALALIGRLADGAMRDGESLLERMLASGEPVTLAAVEAALGLPPGERMRAIAEGLEAGQAESVLGEAGRLYREGFAARSVVDGVKVALRERLHAQLGLSDAPAPGADVPQLLRLLAALDEQDARFVRQGDLMALELALTQALLAGQAQAGPISAAAAPAASAAAVPGDLLRRLSKLEADLAALRAGGAPVRAATGNAVTDFDPGRRPPASRPASADAPPRAPADAAPATAAPGVRMQGSWADVARLAPPQLRAFFKPARPELQLEAGRVALHFDERSKFHATQTLAKFDEVAALVEQVFGAVEFEVITAEGSKKKHVSGGARLSAPSPAAATAAARADSRTAAPEPARAAVQAAVREVAVPAAATPPASSPPVPPASDAPRKPASRNADFFERPSRPAAAARTAEADAAPQPAPWDDAPAPAEPPMTSPLSADPRSAPEPYIPGEPLDAPPVFEEIPLSSWDELGTAAPSRPTARPEPTELPQTDASESDAPAARGAASGVRAHPLFEDLGRLFPHRVREMGQLRSRNPGDSGDEDSDETAENEDEA</sequence>
<name>A0A841I1H2_9DEIO</name>
<dbReference type="InterPro" id="IPR004622">
    <property type="entry name" value="DNA_pol_HolB"/>
</dbReference>
<comment type="caution">
    <text evidence="11">The sequence shown here is derived from an EMBL/GenBank/DDBJ whole genome shotgun (WGS) entry which is preliminary data.</text>
</comment>
<feature type="region of interest" description="Disordered" evidence="9">
    <location>
        <begin position="715"/>
        <end position="744"/>
    </location>
</feature>
<proteinExistence type="inferred from homology"/>
<feature type="compositionally biased region" description="Low complexity" evidence="9">
    <location>
        <begin position="593"/>
        <end position="617"/>
    </location>
</feature>
<dbReference type="InterPro" id="IPR003593">
    <property type="entry name" value="AAA+_ATPase"/>
</dbReference>
<feature type="region of interest" description="Disordered" evidence="9">
    <location>
        <begin position="391"/>
        <end position="430"/>
    </location>
</feature>
<gene>
    <name evidence="8" type="primary">dnaX</name>
    <name evidence="11" type="ORF">HNR42_002987</name>
</gene>
<evidence type="ECO:0000313" key="12">
    <source>
        <dbReference type="Proteomes" id="UP000569951"/>
    </source>
</evidence>
<dbReference type="InterPro" id="IPR001270">
    <property type="entry name" value="ClpA/B"/>
</dbReference>
<keyword evidence="8" id="KW-0235">DNA replication</keyword>
<comment type="function">
    <text evidence="8">DNA polymerase III is a complex, multichain enzyme responsible for most of the replicative synthesis in bacteria. This DNA polymerase also exhibits 3' to 5' exonuclease activity.</text>
</comment>
<feature type="region of interest" description="Disordered" evidence="9">
    <location>
        <begin position="559"/>
        <end position="702"/>
    </location>
</feature>
<protein>
    <recommendedName>
        <fullName evidence="8">DNA polymerase III subunit gamma/tau</fullName>
        <ecNumber evidence="8">2.7.7.7</ecNumber>
    </recommendedName>
</protein>
<dbReference type="RefSeq" id="WP_183988285.1">
    <property type="nucleotide sequence ID" value="NZ_JACHHG010000012.1"/>
</dbReference>
<dbReference type="PANTHER" id="PTHR11669">
    <property type="entry name" value="REPLICATION FACTOR C / DNA POLYMERASE III GAMMA-TAU SUBUNIT"/>
    <property type="match status" value="1"/>
</dbReference>
<keyword evidence="4" id="KW-0862">Zinc</keyword>
<dbReference type="GO" id="GO:0005524">
    <property type="term" value="F:ATP binding"/>
    <property type="evidence" value="ECO:0007669"/>
    <property type="project" value="UniProtKB-KW"/>
</dbReference>
<dbReference type="Proteomes" id="UP000569951">
    <property type="component" value="Unassembled WGS sequence"/>
</dbReference>
<dbReference type="NCBIfam" id="TIGR02397">
    <property type="entry name" value="dnaX_nterm"/>
    <property type="match status" value="1"/>
</dbReference>
<dbReference type="Pfam" id="PF20964">
    <property type="entry name" value="DnaX_C"/>
    <property type="match status" value="1"/>
</dbReference>
<organism evidence="11 12">
    <name type="scientific">Deinobacterium chartae</name>
    <dbReference type="NCBI Taxonomy" id="521158"/>
    <lineage>
        <taxon>Bacteria</taxon>
        <taxon>Thermotogati</taxon>
        <taxon>Deinococcota</taxon>
        <taxon>Deinococci</taxon>
        <taxon>Deinococcales</taxon>
        <taxon>Deinococcaceae</taxon>
        <taxon>Deinobacterium</taxon>
    </lineage>
</organism>
<dbReference type="SUPFAM" id="SSF52540">
    <property type="entry name" value="P-loop containing nucleoside triphosphate hydrolases"/>
    <property type="match status" value="1"/>
</dbReference>
<dbReference type="AlphaFoldDB" id="A0A841I1H2"/>
<dbReference type="Pfam" id="PF13177">
    <property type="entry name" value="DNA_pol3_delta2"/>
    <property type="match status" value="1"/>
</dbReference>
<dbReference type="SMART" id="SM00382">
    <property type="entry name" value="AAA"/>
    <property type="match status" value="1"/>
</dbReference>
<feature type="compositionally biased region" description="Acidic residues" evidence="9">
    <location>
        <begin position="729"/>
        <end position="744"/>
    </location>
</feature>
<accession>A0A841I1H2</accession>
<keyword evidence="2" id="KW-0479">Metal-binding</keyword>
<comment type="catalytic activity">
    <reaction evidence="7 8">
        <text>DNA(n) + a 2'-deoxyribonucleoside 5'-triphosphate = DNA(n+1) + diphosphate</text>
        <dbReference type="Rhea" id="RHEA:22508"/>
        <dbReference type="Rhea" id="RHEA-COMP:17339"/>
        <dbReference type="Rhea" id="RHEA-COMP:17340"/>
        <dbReference type="ChEBI" id="CHEBI:33019"/>
        <dbReference type="ChEBI" id="CHEBI:61560"/>
        <dbReference type="ChEBI" id="CHEBI:173112"/>
        <dbReference type="EC" id="2.7.7.7"/>
    </reaction>
</comment>
<feature type="compositionally biased region" description="Pro residues" evidence="9">
    <location>
        <begin position="565"/>
        <end position="574"/>
    </location>
</feature>
<feature type="compositionally biased region" description="Low complexity" evidence="9">
    <location>
        <begin position="518"/>
        <end position="547"/>
    </location>
</feature>
<dbReference type="InterPro" id="IPR045085">
    <property type="entry name" value="HLD_clamp_pol_III_gamma_tau"/>
</dbReference>
<feature type="compositionally biased region" description="Low complexity" evidence="9">
    <location>
        <begin position="408"/>
        <end position="430"/>
    </location>
</feature>
<dbReference type="GO" id="GO:0046872">
    <property type="term" value="F:metal ion binding"/>
    <property type="evidence" value="ECO:0007669"/>
    <property type="project" value="UniProtKB-KW"/>
</dbReference>
<dbReference type="InterPro" id="IPR050238">
    <property type="entry name" value="DNA_Rep/Repair_Clamp_Loader"/>
</dbReference>
<dbReference type="EMBL" id="JACHHG010000012">
    <property type="protein sequence ID" value="MBB6099537.1"/>
    <property type="molecule type" value="Genomic_DNA"/>
</dbReference>
<dbReference type="GO" id="GO:0008408">
    <property type="term" value="F:3'-5' exonuclease activity"/>
    <property type="evidence" value="ECO:0007669"/>
    <property type="project" value="InterPro"/>
</dbReference>
<dbReference type="EC" id="2.7.7.7" evidence="8"/>
<dbReference type="CDD" id="cd00009">
    <property type="entry name" value="AAA"/>
    <property type="match status" value="1"/>
</dbReference>
<evidence type="ECO:0000256" key="9">
    <source>
        <dbReference type="SAM" id="MobiDB-lite"/>
    </source>
</evidence>
<keyword evidence="8 11" id="KW-0548">Nucleotidyltransferase</keyword>
<dbReference type="FunFam" id="3.40.50.300:FF:000014">
    <property type="entry name" value="DNA polymerase III subunit gamma/tau"/>
    <property type="match status" value="1"/>
</dbReference>
<comment type="subunit">
    <text evidence="8">DNA polymerase III contains a core (composed of alpha, epsilon and theta chains) that associates with a tau subunit. This core dimerizes to form the POLIII' complex. PolIII' associates with the gamma complex (composed of gamma, delta, delta', psi and chi chains) and with the beta chain to form the complete DNA polymerase III complex.</text>
</comment>
<dbReference type="InterPro" id="IPR027417">
    <property type="entry name" value="P-loop_NTPase"/>
</dbReference>
<evidence type="ECO:0000256" key="3">
    <source>
        <dbReference type="ARBA" id="ARBA00022741"/>
    </source>
</evidence>
<keyword evidence="6 8" id="KW-0239">DNA-directed DNA polymerase</keyword>
<dbReference type="Gene3D" id="1.10.8.60">
    <property type="match status" value="1"/>
</dbReference>
<reference evidence="11 12" key="1">
    <citation type="submission" date="2020-08" db="EMBL/GenBank/DDBJ databases">
        <title>Genomic Encyclopedia of Type Strains, Phase IV (KMG-IV): sequencing the most valuable type-strain genomes for metagenomic binning, comparative biology and taxonomic classification.</title>
        <authorList>
            <person name="Goeker M."/>
        </authorList>
    </citation>
    <scope>NUCLEOTIDE SEQUENCE [LARGE SCALE GENOMIC DNA]</scope>
    <source>
        <strain evidence="11 12">DSM 21458</strain>
    </source>
</reference>
<evidence type="ECO:0000256" key="8">
    <source>
        <dbReference type="RuleBase" id="RU364063"/>
    </source>
</evidence>
<keyword evidence="5 8" id="KW-0067">ATP-binding</keyword>
<evidence type="ECO:0000256" key="7">
    <source>
        <dbReference type="ARBA" id="ARBA00049244"/>
    </source>
</evidence>
<evidence type="ECO:0000313" key="11">
    <source>
        <dbReference type="EMBL" id="MBB6099537.1"/>
    </source>
</evidence>